<evidence type="ECO:0000259" key="6">
    <source>
        <dbReference type="PROSITE" id="PS50863"/>
    </source>
</evidence>
<dbReference type="Proteomes" id="UP001603857">
    <property type="component" value="Unassembled WGS sequence"/>
</dbReference>
<evidence type="ECO:0000256" key="1">
    <source>
        <dbReference type="ARBA" id="ARBA00004123"/>
    </source>
</evidence>
<keyword evidence="8" id="KW-1185">Reference proteome</keyword>
<evidence type="ECO:0000256" key="4">
    <source>
        <dbReference type="ARBA" id="ARBA00023163"/>
    </source>
</evidence>
<keyword evidence="5" id="KW-0539">Nucleus</keyword>
<keyword evidence="4" id="KW-0804">Transcription</keyword>
<evidence type="ECO:0000313" key="7">
    <source>
        <dbReference type="EMBL" id="KAL2340796.1"/>
    </source>
</evidence>
<evidence type="ECO:0000256" key="3">
    <source>
        <dbReference type="ARBA" id="ARBA00023125"/>
    </source>
</evidence>
<accession>A0ABD1MY86</accession>
<dbReference type="AlphaFoldDB" id="A0ABD1MY86"/>
<dbReference type="GO" id="GO:0003677">
    <property type="term" value="F:DNA binding"/>
    <property type="evidence" value="ECO:0007669"/>
    <property type="project" value="UniProtKB-KW"/>
</dbReference>
<evidence type="ECO:0000313" key="8">
    <source>
        <dbReference type="Proteomes" id="UP001603857"/>
    </source>
</evidence>
<reference evidence="7 8" key="1">
    <citation type="submission" date="2024-08" db="EMBL/GenBank/DDBJ databases">
        <title>Insights into the chromosomal genome structure of Flemingia macrophylla.</title>
        <authorList>
            <person name="Ding Y."/>
            <person name="Zhao Y."/>
            <person name="Bi W."/>
            <person name="Wu M."/>
            <person name="Zhao G."/>
            <person name="Gong Y."/>
            <person name="Li W."/>
            <person name="Zhang P."/>
        </authorList>
    </citation>
    <scope>NUCLEOTIDE SEQUENCE [LARGE SCALE GENOMIC DNA]</scope>
    <source>
        <strain evidence="7">DYQJB</strain>
        <tissue evidence="7">Leaf</tissue>
    </source>
</reference>
<proteinExistence type="predicted"/>
<dbReference type="PROSITE" id="PS50863">
    <property type="entry name" value="B3"/>
    <property type="match status" value="1"/>
</dbReference>
<protein>
    <recommendedName>
        <fullName evidence="6">TF-B3 domain-containing protein</fullName>
    </recommendedName>
</protein>
<dbReference type="InterPro" id="IPR015300">
    <property type="entry name" value="DNA-bd_pseudobarrel_sf"/>
</dbReference>
<comment type="subcellular location">
    <subcellularLocation>
        <location evidence="1">Nucleus</location>
    </subcellularLocation>
</comment>
<gene>
    <name evidence="7" type="ORF">Fmac_008736</name>
</gene>
<evidence type="ECO:0000256" key="2">
    <source>
        <dbReference type="ARBA" id="ARBA00023015"/>
    </source>
</evidence>
<feature type="domain" description="TF-B3" evidence="6">
    <location>
        <begin position="1"/>
        <end position="61"/>
    </location>
</feature>
<sequence>MVTLSRRQATVRVGLIKRTVNVKFGYGWREFCSRNDVEPGDAIYITFPNKVENFAKVDILD</sequence>
<dbReference type="SUPFAM" id="SSF101936">
    <property type="entry name" value="DNA-binding pseudobarrel domain"/>
    <property type="match status" value="1"/>
</dbReference>
<dbReference type="GO" id="GO:0005634">
    <property type="term" value="C:nucleus"/>
    <property type="evidence" value="ECO:0007669"/>
    <property type="project" value="UniProtKB-SubCell"/>
</dbReference>
<dbReference type="Gene3D" id="2.40.330.10">
    <property type="entry name" value="DNA-binding pseudobarrel domain"/>
    <property type="match status" value="1"/>
</dbReference>
<organism evidence="7 8">
    <name type="scientific">Flemingia macrophylla</name>
    <dbReference type="NCBI Taxonomy" id="520843"/>
    <lineage>
        <taxon>Eukaryota</taxon>
        <taxon>Viridiplantae</taxon>
        <taxon>Streptophyta</taxon>
        <taxon>Embryophyta</taxon>
        <taxon>Tracheophyta</taxon>
        <taxon>Spermatophyta</taxon>
        <taxon>Magnoliopsida</taxon>
        <taxon>eudicotyledons</taxon>
        <taxon>Gunneridae</taxon>
        <taxon>Pentapetalae</taxon>
        <taxon>rosids</taxon>
        <taxon>fabids</taxon>
        <taxon>Fabales</taxon>
        <taxon>Fabaceae</taxon>
        <taxon>Papilionoideae</taxon>
        <taxon>50 kb inversion clade</taxon>
        <taxon>NPAAA clade</taxon>
        <taxon>indigoferoid/millettioid clade</taxon>
        <taxon>Phaseoleae</taxon>
        <taxon>Flemingia</taxon>
    </lineage>
</organism>
<comment type="caution">
    <text evidence="7">The sequence shown here is derived from an EMBL/GenBank/DDBJ whole genome shotgun (WGS) entry which is preliminary data.</text>
</comment>
<dbReference type="InterPro" id="IPR003340">
    <property type="entry name" value="B3_DNA-bd"/>
</dbReference>
<keyword evidence="2" id="KW-0805">Transcription regulation</keyword>
<evidence type="ECO:0000256" key="5">
    <source>
        <dbReference type="ARBA" id="ARBA00023242"/>
    </source>
</evidence>
<dbReference type="EMBL" id="JBGMDY010000003">
    <property type="protein sequence ID" value="KAL2340796.1"/>
    <property type="molecule type" value="Genomic_DNA"/>
</dbReference>
<name>A0ABD1MY86_9FABA</name>
<keyword evidence="3" id="KW-0238">DNA-binding</keyword>